<dbReference type="FunFam" id="3.30.720.10:FF:000001">
    <property type="entry name" value="Signal recognition particle 9 kDa protein"/>
    <property type="match status" value="1"/>
</dbReference>
<dbReference type="GO" id="GO:0005786">
    <property type="term" value="C:signal recognition particle, endoplasmic reticulum targeting"/>
    <property type="evidence" value="ECO:0007669"/>
    <property type="project" value="UniProtKB-KW"/>
</dbReference>
<evidence type="ECO:0000256" key="2">
    <source>
        <dbReference type="ARBA" id="ARBA00009193"/>
    </source>
</evidence>
<evidence type="ECO:0000259" key="10">
    <source>
        <dbReference type="Pfam" id="PF05486"/>
    </source>
</evidence>
<keyword evidence="6 9" id="KW-0733">Signal recognition particle</keyword>
<dbReference type="InterPro" id="IPR009018">
    <property type="entry name" value="Signal_recog_particle_SRP9/14"/>
</dbReference>
<comment type="function">
    <text evidence="8 9">Component of the signal recognition particle (SRP) complex, a ribonucleoprotein complex that mediates the cotranslational targeting of secretory and membrane proteins to the endoplasmic reticulum (ER). SRP9 together with SRP14 and the Alu portion of the SRP RNA, constitutes the elongation arrest domain of SRP. The complex of SRP9 and SRP14 is required for SRP RNA binding.</text>
</comment>
<dbReference type="InterPro" id="IPR008832">
    <property type="entry name" value="SRP9"/>
</dbReference>
<gene>
    <name evidence="11" type="ORF">SBAD_LOCUS11894</name>
</gene>
<reference evidence="13" key="1">
    <citation type="submission" date="2016-06" db="UniProtKB">
        <authorList>
            <consortium name="WormBaseParasite"/>
        </authorList>
    </citation>
    <scope>IDENTIFICATION</scope>
</reference>
<evidence type="ECO:0000256" key="5">
    <source>
        <dbReference type="ARBA" id="ARBA00022884"/>
    </source>
</evidence>
<evidence type="ECO:0000256" key="4">
    <source>
        <dbReference type="ARBA" id="ARBA00022490"/>
    </source>
</evidence>
<evidence type="ECO:0000256" key="7">
    <source>
        <dbReference type="ARBA" id="ARBA00023274"/>
    </source>
</evidence>
<dbReference type="PIRSF" id="PIRSF017029">
    <property type="entry name" value="Signal_recog_particle_SRP9"/>
    <property type="match status" value="1"/>
</dbReference>
<dbReference type="InterPro" id="IPR039914">
    <property type="entry name" value="SRP9-like"/>
</dbReference>
<dbReference type="PANTHER" id="PTHR12834:SF12">
    <property type="entry name" value="SIGNAL RECOGNITION PARTICLE 9 KDA PROTEIN"/>
    <property type="match status" value="1"/>
</dbReference>
<name>A0A183J7P6_9BILA</name>
<evidence type="ECO:0000256" key="6">
    <source>
        <dbReference type="ARBA" id="ARBA00023135"/>
    </source>
</evidence>
<evidence type="ECO:0000313" key="11">
    <source>
        <dbReference type="EMBL" id="VDP43836.1"/>
    </source>
</evidence>
<dbReference type="Proteomes" id="UP000270296">
    <property type="component" value="Unassembled WGS sequence"/>
</dbReference>
<comment type="similarity">
    <text evidence="2 9">Belongs to the SRP9 family.</text>
</comment>
<dbReference type="GO" id="GO:0008312">
    <property type="term" value="F:7S RNA binding"/>
    <property type="evidence" value="ECO:0007669"/>
    <property type="project" value="InterPro"/>
</dbReference>
<dbReference type="Gene3D" id="3.30.720.10">
    <property type="entry name" value="Signal recognition particle alu RNA binding heterodimer, srp9/1"/>
    <property type="match status" value="1"/>
</dbReference>
<evidence type="ECO:0000256" key="9">
    <source>
        <dbReference type="PIRNR" id="PIRNR017029"/>
    </source>
</evidence>
<dbReference type="PANTHER" id="PTHR12834">
    <property type="entry name" value="SIGNAL RECOGNITION PARTICLE 9 KDA PROTEIN"/>
    <property type="match status" value="1"/>
</dbReference>
<sequence length="79" mass="9206">MTYFTCWEEFAKAAEKLYVSSANRCRLVTKYSHQLGKLVVKITDDATCLQYSTEHAQDVKKLEKLTSNLMRQMACREHN</sequence>
<evidence type="ECO:0000313" key="12">
    <source>
        <dbReference type="Proteomes" id="UP000270296"/>
    </source>
</evidence>
<evidence type="ECO:0000256" key="8">
    <source>
        <dbReference type="ARBA" id="ARBA00045462"/>
    </source>
</evidence>
<dbReference type="EMBL" id="UZAM01016569">
    <property type="protein sequence ID" value="VDP43836.1"/>
    <property type="molecule type" value="Genomic_DNA"/>
</dbReference>
<feature type="domain" description="SRP9" evidence="10">
    <location>
        <begin position="6"/>
        <end position="73"/>
    </location>
</feature>
<dbReference type="OrthoDB" id="360923at2759"/>
<evidence type="ECO:0000256" key="1">
    <source>
        <dbReference type="ARBA" id="ARBA00004496"/>
    </source>
</evidence>
<reference evidence="11 12" key="2">
    <citation type="submission" date="2018-11" db="EMBL/GenBank/DDBJ databases">
        <authorList>
            <consortium name="Pathogen Informatics"/>
        </authorList>
    </citation>
    <scope>NUCLEOTIDE SEQUENCE [LARGE SCALE GENOMIC DNA]</scope>
</reference>
<evidence type="ECO:0000313" key="13">
    <source>
        <dbReference type="WBParaSite" id="SBAD_0001229101-mRNA-1"/>
    </source>
</evidence>
<dbReference type="Pfam" id="PF05486">
    <property type="entry name" value="SRP9-21"/>
    <property type="match status" value="1"/>
</dbReference>
<comment type="subcellular location">
    <subcellularLocation>
        <location evidence="1 9">Cytoplasm</location>
    </subcellularLocation>
</comment>
<dbReference type="InterPro" id="IPR039432">
    <property type="entry name" value="SRP9_dom"/>
</dbReference>
<accession>A0A183J7P6</accession>
<dbReference type="GO" id="GO:0045900">
    <property type="term" value="P:negative regulation of translational elongation"/>
    <property type="evidence" value="ECO:0007669"/>
    <property type="project" value="InterPro"/>
</dbReference>
<proteinExistence type="inferred from homology"/>
<organism evidence="13">
    <name type="scientific">Soboliphyme baturini</name>
    <dbReference type="NCBI Taxonomy" id="241478"/>
    <lineage>
        <taxon>Eukaryota</taxon>
        <taxon>Metazoa</taxon>
        <taxon>Ecdysozoa</taxon>
        <taxon>Nematoda</taxon>
        <taxon>Enoplea</taxon>
        <taxon>Dorylaimia</taxon>
        <taxon>Dioctophymatida</taxon>
        <taxon>Dioctophymatoidea</taxon>
        <taxon>Soboliphymatidae</taxon>
        <taxon>Soboliphyme</taxon>
    </lineage>
</organism>
<keyword evidence="7 9" id="KW-0687">Ribonucleoprotein</keyword>
<dbReference type="WBParaSite" id="SBAD_0001229101-mRNA-1">
    <property type="protein sequence ID" value="SBAD_0001229101-mRNA-1"/>
    <property type="gene ID" value="SBAD_0001229101"/>
</dbReference>
<keyword evidence="4 9" id="KW-0963">Cytoplasm</keyword>
<evidence type="ECO:0000256" key="3">
    <source>
        <dbReference type="ARBA" id="ARBA00020414"/>
    </source>
</evidence>
<dbReference type="GO" id="GO:0005829">
    <property type="term" value="C:cytosol"/>
    <property type="evidence" value="ECO:0007669"/>
    <property type="project" value="UniProtKB-ARBA"/>
</dbReference>
<keyword evidence="12" id="KW-1185">Reference proteome</keyword>
<dbReference type="GO" id="GO:0006614">
    <property type="term" value="P:SRP-dependent cotranslational protein targeting to membrane"/>
    <property type="evidence" value="ECO:0007669"/>
    <property type="project" value="InterPro"/>
</dbReference>
<protein>
    <recommendedName>
        <fullName evidence="3 9">Signal recognition particle 9 kDa protein</fullName>
        <shortName evidence="9">SRP9</shortName>
    </recommendedName>
</protein>
<keyword evidence="5 9" id="KW-0694">RNA-binding</keyword>
<dbReference type="SUPFAM" id="SSF54762">
    <property type="entry name" value="Signal recognition particle alu RNA binding heterodimer, SRP9/14"/>
    <property type="match status" value="1"/>
</dbReference>
<dbReference type="AlphaFoldDB" id="A0A183J7P6"/>